<dbReference type="EMBL" id="BNBC01000058">
    <property type="protein sequence ID" value="GHF10309.1"/>
    <property type="molecule type" value="Genomic_DNA"/>
</dbReference>
<dbReference type="Proteomes" id="UP000641386">
    <property type="component" value="Unassembled WGS sequence"/>
</dbReference>
<reference evidence="3" key="1">
    <citation type="journal article" date="2014" name="Int. J. Syst. Evol. Microbiol.">
        <title>Complete genome sequence of Corynebacterium casei LMG S-19264T (=DSM 44701T), isolated from a smear-ripened cheese.</title>
        <authorList>
            <consortium name="US DOE Joint Genome Institute (JGI-PGF)"/>
            <person name="Walter F."/>
            <person name="Albersmeier A."/>
            <person name="Kalinowski J."/>
            <person name="Ruckert C."/>
        </authorList>
    </citation>
    <scope>NUCLEOTIDE SEQUENCE</scope>
    <source>
        <strain evidence="3">JCM 3302</strain>
    </source>
</reference>
<dbReference type="Gene3D" id="2.80.10.50">
    <property type="match status" value="2"/>
</dbReference>
<gene>
    <name evidence="3" type="ORF">GCM10014715_77510</name>
</gene>
<dbReference type="CDD" id="cd23451">
    <property type="entry name" value="beta-trefoil_Ricin_laminarinase"/>
    <property type="match status" value="1"/>
</dbReference>
<dbReference type="SUPFAM" id="SSF50370">
    <property type="entry name" value="Ricin B-like lectins"/>
    <property type="match status" value="1"/>
</dbReference>
<dbReference type="PANTHER" id="PTHR38792">
    <property type="entry name" value="BNR/ASP-BOX REPEAT DOMAIN PROTEIN (AFU_ORTHOLOGUE AFUA_7G06430)-RELATED"/>
    <property type="match status" value="1"/>
</dbReference>
<evidence type="ECO:0000313" key="4">
    <source>
        <dbReference type="Proteomes" id="UP000641386"/>
    </source>
</evidence>
<evidence type="ECO:0000313" key="3">
    <source>
        <dbReference type="EMBL" id="GHF10309.1"/>
    </source>
</evidence>
<evidence type="ECO:0000256" key="1">
    <source>
        <dbReference type="SAM" id="SignalP"/>
    </source>
</evidence>
<sequence>MRTHSPGRGSPALLGVLALVAALLSLWAPPASAAPDGKVLASPDLSAYPQGDDSYPRAVRLDHDGSSGRTMLATFARRNQGGPSSLPVYRSTDGGQTWSTSPVSTIASHTAGWDLEAPVLYEVPRTANGLNAGDLLAAGTAWRVGDYTTQKVEVFKSTDHGLSWQYLSNCTQTSGLPDTIGHGMWEPWFLLAPNNTLACFISDERPANSPTNNQVIGHYTSTDGGRTWSSALTQDVAFPSDDLARPGMSIVVPLPDGRFMMAYEMCRDATDPDHACEVYTKTSPDGLNWAPADNRGTLVQTSDGRQLLHTPYLAWVPGGGSDGTLLLSGQRVVTGPTGDKSVMTESGTVVFSNTRLGAGEWTEIEAPVRTSPTGGYNSGEPSCPGYSSPIVPRADGTSFLYLSATWLGTGNQCQVRFGTGALGGPVGQVTTPWVAGKCLDVDTNISGNGKAAQLWDCNTATGQRWSVAPDGTLRAFGRCLDIDGNGTANFTKVQLWDCNGAGGQQWRHQADGSLLNPQSGRCLDIPSGATANGTHLQIYDCNGLGTQKWNLPA</sequence>
<comment type="caution">
    <text evidence="3">The sequence shown here is derived from an EMBL/GenBank/DDBJ whole genome shotgun (WGS) entry which is preliminary data.</text>
</comment>
<dbReference type="Gene3D" id="2.120.10.10">
    <property type="match status" value="1"/>
</dbReference>
<dbReference type="InterPro" id="IPR035992">
    <property type="entry name" value="Ricin_B-like_lectins"/>
</dbReference>
<feature type="chain" id="PRO_5036697879" evidence="1">
    <location>
        <begin position="34"/>
        <end position="553"/>
    </location>
</feature>
<accession>A0A919AJB7</accession>
<dbReference type="AlphaFoldDB" id="A0A919AJB7"/>
<organism evidence="3 4">
    <name type="scientific">Streptomyces spiralis</name>
    <dbReference type="NCBI Taxonomy" id="66376"/>
    <lineage>
        <taxon>Bacteria</taxon>
        <taxon>Bacillati</taxon>
        <taxon>Actinomycetota</taxon>
        <taxon>Actinomycetes</taxon>
        <taxon>Kitasatosporales</taxon>
        <taxon>Streptomycetaceae</taxon>
        <taxon>Streptomyces</taxon>
    </lineage>
</organism>
<dbReference type="SMART" id="SM00458">
    <property type="entry name" value="RICIN"/>
    <property type="match status" value="1"/>
</dbReference>
<feature type="signal peptide" evidence="1">
    <location>
        <begin position="1"/>
        <end position="33"/>
    </location>
</feature>
<reference evidence="3" key="2">
    <citation type="submission" date="2020-09" db="EMBL/GenBank/DDBJ databases">
        <authorList>
            <person name="Sun Q."/>
            <person name="Ohkuma M."/>
        </authorList>
    </citation>
    <scope>NUCLEOTIDE SEQUENCE</scope>
    <source>
        <strain evidence="3">JCM 3302</strain>
    </source>
</reference>
<keyword evidence="4" id="KW-1185">Reference proteome</keyword>
<dbReference type="Pfam" id="PF00652">
    <property type="entry name" value="Ricin_B_lectin"/>
    <property type="match status" value="1"/>
</dbReference>
<protein>
    <submittedName>
        <fullName evidence="3">Sugar-binding protein</fullName>
    </submittedName>
</protein>
<proteinExistence type="predicted"/>
<evidence type="ECO:0000259" key="2">
    <source>
        <dbReference type="SMART" id="SM00458"/>
    </source>
</evidence>
<dbReference type="PROSITE" id="PS50231">
    <property type="entry name" value="RICIN_B_LECTIN"/>
    <property type="match status" value="1"/>
</dbReference>
<dbReference type="InterPro" id="IPR000772">
    <property type="entry name" value="Ricin_B_lectin"/>
</dbReference>
<name>A0A919AJB7_9ACTN</name>
<dbReference type="InterPro" id="IPR036278">
    <property type="entry name" value="Sialidase_sf"/>
</dbReference>
<feature type="domain" description="Ricin B lectin" evidence="2">
    <location>
        <begin position="427"/>
        <end position="552"/>
    </location>
</feature>
<keyword evidence="1" id="KW-0732">Signal</keyword>
<dbReference type="SUPFAM" id="SSF50939">
    <property type="entry name" value="Sialidases"/>
    <property type="match status" value="1"/>
</dbReference>
<dbReference type="PANTHER" id="PTHR38792:SF3">
    <property type="entry name" value="BNR_ASP-BOX REPEAT DOMAIN PROTEIN (AFU_ORTHOLOGUE AFUA_7G06430)-RELATED"/>
    <property type="match status" value="1"/>
</dbReference>
<dbReference type="CDD" id="cd15482">
    <property type="entry name" value="Sialidase_non-viral"/>
    <property type="match status" value="1"/>
</dbReference>
<dbReference type="RefSeq" id="WP_189907487.1">
    <property type="nucleotide sequence ID" value="NZ_BNBC01000058.1"/>
</dbReference>